<dbReference type="RefSeq" id="WP_253968136.1">
    <property type="nucleotide sequence ID" value="NZ_JAMFTH010000003.1"/>
</dbReference>
<name>A0A9X2HY42_9GAMM</name>
<reference evidence="1" key="2">
    <citation type="submission" date="2023-01" db="EMBL/GenBank/DDBJ databases">
        <title>Gilvimarinus xylanilyticus HB14 isolated from Caulerpa lentillifera aquaculture base in Hainan, China.</title>
        <authorList>
            <person name="Zhang Y.-J."/>
        </authorList>
    </citation>
    <scope>NUCLEOTIDE SEQUENCE</scope>
    <source>
        <strain evidence="1">HB14</strain>
    </source>
</reference>
<gene>
    <name evidence="1" type="ORF">M6D89_11070</name>
</gene>
<comment type="caution">
    <text evidence="1">The sequence shown here is derived from an EMBL/GenBank/DDBJ whole genome shotgun (WGS) entry which is preliminary data.</text>
</comment>
<reference evidence="1" key="1">
    <citation type="submission" date="2022-05" db="EMBL/GenBank/DDBJ databases">
        <authorList>
            <person name="Sun H.-N."/>
        </authorList>
    </citation>
    <scope>NUCLEOTIDE SEQUENCE</scope>
    <source>
        <strain evidence="1">HB14</strain>
    </source>
</reference>
<sequence length="81" mass="9440">MKFSKQEKEIIVTKIQGYFRDELDQSIGSFDAQFLLDFFAEEIGPYFYNRGLYDAAAVLDEKMDSITDAIIEIEKPTEFVR</sequence>
<proteinExistence type="predicted"/>
<evidence type="ECO:0000313" key="2">
    <source>
        <dbReference type="Proteomes" id="UP001139319"/>
    </source>
</evidence>
<dbReference type="Pfam" id="PF09932">
    <property type="entry name" value="DUF2164"/>
    <property type="match status" value="1"/>
</dbReference>
<evidence type="ECO:0000313" key="1">
    <source>
        <dbReference type="EMBL" id="MCP8899839.1"/>
    </source>
</evidence>
<organism evidence="1 2">
    <name type="scientific">Gilvimarinus xylanilyticus</name>
    <dbReference type="NCBI Taxonomy" id="2944139"/>
    <lineage>
        <taxon>Bacteria</taxon>
        <taxon>Pseudomonadati</taxon>
        <taxon>Pseudomonadota</taxon>
        <taxon>Gammaproteobacteria</taxon>
        <taxon>Cellvibrionales</taxon>
        <taxon>Cellvibrionaceae</taxon>
        <taxon>Gilvimarinus</taxon>
    </lineage>
</organism>
<dbReference type="AlphaFoldDB" id="A0A9X2HY42"/>
<protein>
    <submittedName>
        <fullName evidence="1">DUF2164 domain-containing protein</fullName>
    </submittedName>
</protein>
<keyword evidence="2" id="KW-1185">Reference proteome</keyword>
<accession>A0A9X2HY42</accession>
<dbReference type="InterPro" id="IPR018680">
    <property type="entry name" value="DUF2164"/>
</dbReference>
<dbReference type="EMBL" id="JAMFTH010000003">
    <property type="protein sequence ID" value="MCP8899839.1"/>
    <property type="molecule type" value="Genomic_DNA"/>
</dbReference>
<dbReference type="Proteomes" id="UP001139319">
    <property type="component" value="Unassembled WGS sequence"/>
</dbReference>